<dbReference type="AlphaFoldDB" id="A0A2A6C0H7"/>
<evidence type="ECO:0000313" key="1">
    <source>
        <dbReference type="EnsemblMetazoa" id="PPA31522.1"/>
    </source>
</evidence>
<accession>A0A2A6C0H7</accession>
<gene>
    <name evidence="1" type="primary">WBGene00204387</name>
</gene>
<name>A0A2A6C0H7_PRIPA</name>
<sequence>MVNPSFTSAISTVKQGAGCGGGAGGGVKGAEVTSTRSSQIVVSDATAIGIRPIHNHKPPCNR</sequence>
<reference evidence="1" key="2">
    <citation type="submission" date="2022-06" db="UniProtKB">
        <authorList>
            <consortium name="EnsemblMetazoa"/>
        </authorList>
    </citation>
    <scope>IDENTIFICATION</scope>
    <source>
        <strain evidence="1">PS312</strain>
    </source>
</reference>
<evidence type="ECO:0000313" key="2">
    <source>
        <dbReference type="Proteomes" id="UP000005239"/>
    </source>
</evidence>
<protein>
    <submittedName>
        <fullName evidence="1">Uncharacterized protein</fullName>
    </submittedName>
</protein>
<dbReference type="Proteomes" id="UP000005239">
    <property type="component" value="Unassembled WGS sequence"/>
</dbReference>
<accession>A0A8R1UKE2</accession>
<reference evidence="2" key="1">
    <citation type="journal article" date="2008" name="Nat. Genet.">
        <title>The Pristionchus pacificus genome provides a unique perspective on nematode lifestyle and parasitism.</title>
        <authorList>
            <person name="Dieterich C."/>
            <person name="Clifton S.W."/>
            <person name="Schuster L.N."/>
            <person name="Chinwalla A."/>
            <person name="Delehaunty K."/>
            <person name="Dinkelacker I."/>
            <person name="Fulton L."/>
            <person name="Fulton R."/>
            <person name="Godfrey J."/>
            <person name="Minx P."/>
            <person name="Mitreva M."/>
            <person name="Roeseler W."/>
            <person name="Tian H."/>
            <person name="Witte H."/>
            <person name="Yang S.P."/>
            <person name="Wilson R.K."/>
            <person name="Sommer R.J."/>
        </authorList>
    </citation>
    <scope>NUCLEOTIDE SEQUENCE [LARGE SCALE GENOMIC DNA]</scope>
    <source>
        <strain evidence="2">PS312</strain>
    </source>
</reference>
<dbReference type="EnsemblMetazoa" id="PPA31522.1">
    <property type="protein sequence ID" value="PPA31522.1"/>
    <property type="gene ID" value="WBGene00204387"/>
</dbReference>
<organism evidence="1 2">
    <name type="scientific">Pristionchus pacificus</name>
    <name type="common">Parasitic nematode worm</name>
    <dbReference type="NCBI Taxonomy" id="54126"/>
    <lineage>
        <taxon>Eukaryota</taxon>
        <taxon>Metazoa</taxon>
        <taxon>Ecdysozoa</taxon>
        <taxon>Nematoda</taxon>
        <taxon>Chromadorea</taxon>
        <taxon>Rhabditida</taxon>
        <taxon>Rhabditina</taxon>
        <taxon>Diplogasteromorpha</taxon>
        <taxon>Diplogasteroidea</taxon>
        <taxon>Neodiplogasteridae</taxon>
        <taxon>Pristionchus</taxon>
    </lineage>
</organism>
<proteinExistence type="predicted"/>
<keyword evidence="2" id="KW-1185">Reference proteome</keyword>